<feature type="transmembrane region" description="Helical" evidence="1">
    <location>
        <begin position="217"/>
        <end position="238"/>
    </location>
</feature>
<dbReference type="PANTHER" id="PTHR22911">
    <property type="entry name" value="ACYL-MALONYL CONDENSING ENZYME-RELATED"/>
    <property type="match status" value="1"/>
</dbReference>
<dbReference type="PANTHER" id="PTHR22911:SF106">
    <property type="entry name" value="INTEGRAL MEMBRANE PROTEIN"/>
    <property type="match status" value="1"/>
</dbReference>
<keyword evidence="1" id="KW-1133">Transmembrane helix</keyword>
<dbReference type="InterPro" id="IPR037185">
    <property type="entry name" value="EmrE-like"/>
</dbReference>
<feature type="transmembrane region" description="Helical" evidence="1">
    <location>
        <begin position="155"/>
        <end position="172"/>
    </location>
</feature>
<dbReference type="Gene3D" id="1.10.3730.20">
    <property type="match status" value="2"/>
</dbReference>
<feature type="transmembrane region" description="Helical" evidence="1">
    <location>
        <begin position="42"/>
        <end position="65"/>
    </location>
</feature>
<dbReference type="GO" id="GO:0016020">
    <property type="term" value="C:membrane"/>
    <property type="evidence" value="ECO:0007669"/>
    <property type="project" value="InterPro"/>
</dbReference>
<feature type="transmembrane region" description="Helical" evidence="1">
    <location>
        <begin position="71"/>
        <end position="88"/>
    </location>
</feature>
<dbReference type="InterPro" id="IPR000620">
    <property type="entry name" value="EamA_dom"/>
</dbReference>
<evidence type="ECO:0000313" key="3">
    <source>
        <dbReference type="EMBL" id="ASU10175.1"/>
    </source>
</evidence>
<proteinExistence type="predicted"/>
<feature type="transmembrane region" description="Helical" evidence="1">
    <location>
        <begin position="244"/>
        <end position="266"/>
    </location>
</feature>
<reference evidence="3" key="1">
    <citation type="submission" date="2017-07" db="EMBL/GenBank/DDBJ databases">
        <authorList>
            <person name="Sun Z.S."/>
            <person name="Albrecht U."/>
            <person name="Echele G."/>
            <person name="Lee C.C."/>
        </authorList>
    </citation>
    <scope>NUCLEOTIDE SEQUENCE</scope>
    <source>
        <strain evidence="3">172</strain>
    </source>
</reference>
<dbReference type="Pfam" id="PF00892">
    <property type="entry name" value="EamA"/>
    <property type="match status" value="1"/>
</dbReference>
<evidence type="ECO:0000259" key="2">
    <source>
        <dbReference type="Pfam" id="PF00892"/>
    </source>
</evidence>
<evidence type="ECO:0000256" key="1">
    <source>
        <dbReference type="SAM" id="Phobius"/>
    </source>
</evidence>
<feature type="transmembrane region" description="Helical" evidence="1">
    <location>
        <begin position="184"/>
        <end position="205"/>
    </location>
</feature>
<feature type="transmembrane region" description="Helical" evidence="1">
    <location>
        <begin position="126"/>
        <end position="143"/>
    </location>
</feature>
<sequence>MLLTPIAREPLPMSTTVFFAVLLAALLHASWNALVKIGEERLVGVSLVAIFSGLIAAVALLPMGLPSAAELPWLGLSVLLHIGYCLFLSHAYNQGDFGQIYPLARGSAPLLAMVLSALLLGDYPGYGGIIGACVLIMGVLLMAWRGGQQRLDSKAVRAALITAMFTATYTLSDGAGARAGGEPVRYTLWLFACTGLAMLLVLLVHQKRNAWRQIRQYALVGATGGAMSLLAYGIVIWAMTQAPIGVVAALRESSVLFAMLLSVWLLKEPLGRMRLTAAAIITGGVLLTRLGG</sequence>
<accession>A0A223LYB3</accession>
<keyword evidence="1" id="KW-0472">Membrane</keyword>
<feature type="domain" description="EamA" evidence="2">
    <location>
        <begin position="158"/>
        <end position="288"/>
    </location>
</feature>
<organism evidence="3">
    <name type="scientific">Aeromonas veronii</name>
    <dbReference type="NCBI Taxonomy" id="654"/>
    <lineage>
        <taxon>Bacteria</taxon>
        <taxon>Pseudomonadati</taxon>
        <taxon>Pseudomonadota</taxon>
        <taxon>Gammaproteobacteria</taxon>
        <taxon>Aeromonadales</taxon>
        <taxon>Aeromonadaceae</taxon>
        <taxon>Aeromonas</taxon>
    </lineage>
</organism>
<keyword evidence="1" id="KW-0812">Transmembrane</keyword>
<name>A0A223LYB3_AERVE</name>
<protein>
    <submittedName>
        <fullName evidence="3">Integral membrane protein</fullName>
    </submittedName>
</protein>
<dbReference type="EMBL" id="MF495680">
    <property type="protein sequence ID" value="ASU10175.1"/>
    <property type="molecule type" value="Genomic_DNA"/>
</dbReference>
<feature type="transmembrane region" description="Helical" evidence="1">
    <location>
        <begin position="100"/>
        <end position="120"/>
    </location>
</feature>
<dbReference type="RefSeq" id="WP_005356716.1">
    <property type="nucleotide sequence ID" value="NZ_CAWNYM010000048.1"/>
</dbReference>
<feature type="transmembrane region" description="Helical" evidence="1">
    <location>
        <begin position="12"/>
        <end position="35"/>
    </location>
</feature>
<dbReference type="SUPFAM" id="SSF103481">
    <property type="entry name" value="Multidrug resistance efflux transporter EmrE"/>
    <property type="match status" value="2"/>
</dbReference>
<dbReference type="AlphaFoldDB" id="A0A223LYB3"/>